<feature type="transmembrane region" description="Helical" evidence="8">
    <location>
        <begin position="509"/>
        <end position="525"/>
    </location>
</feature>
<evidence type="ECO:0000256" key="2">
    <source>
        <dbReference type="ARBA" id="ARBA00022448"/>
    </source>
</evidence>
<feature type="transmembrane region" description="Helical" evidence="8">
    <location>
        <begin position="76"/>
        <end position="102"/>
    </location>
</feature>
<dbReference type="EMBL" id="ML994693">
    <property type="protein sequence ID" value="KAF2177156.1"/>
    <property type="molecule type" value="Genomic_DNA"/>
</dbReference>
<keyword evidence="2" id="KW-0813">Transport</keyword>
<keyword evidence="6 8" id="KW-0472">Membrane</keyword>
<reference evidence="10" key="1">
    <citation type="journal article" date="2020" name="Stud. Mycol.">
        <title>101 Dothideomycetes genomes: a test case for predicting lifestyles and emergence of pathogens.</title>
        <authorList>
            <person name="Haridas S."/>
            <person name="Albert R."/>
            <person name="Binder M."/>
            <person name="Bloem J."/>
            <person name="Labutti K."/>
            <person name="Salamov A."/>
            <person name="Andreopoulos B."/>
            <person name="Baker S."/>
            <person name="Barry K."/>
            <person name="Bills G."/>
            <person name="Bluhm B."/>
            <person name="Cannon C."/>
            <person name="Castanera R."/>
            <person name="Culley D."/>
            <person name="Daum C."/>
            <person name="Ezra D."/>
            <person name="Gonzalez J."/>
            <person name="Henrissat B."/>
            <person name="Kuo A."/>
            <person name="Liang C."/>
            <person name="Lipzen A."/>
            <person name="Lutzoni F."/>
            <person name="Magnuson J."/>
            <person name="Mondo S."/>
            <person name="Nolan M."/>
            <person name="Ohm R."/>
            <person name="Pangilinan J."/>
            <person name="Park H.-J."/>
            <person name="Ramirez L."/>
            <person name="Alfaro M."/>
            <person name="Sun H."/>
            <person name="Tritt A."/>
            <person name="Yoshinaga Y."/>
            <person name="Zwiers L.-H."/>
            <person name="Turgeon B."/>
            <person name="Goodwin S."/>
            <person name="Spatafora J."/>
            <person name="Crous P."/>
            <person name="Grigoriev I."/>
        </authorList>
    </citation>
    <scope>NUCLEOTIDE SEQUENCE</scope>
    <source>
        <strain evidence="10">CBS 207.26</strain>
    </source>
</reference>
<evidence type="ECO:0000256" key="6">
    <source>
        <dbReference type="ARBA" id="ARBA00023136"/>
    </source>
</evidence>
<feature type="transmembrane region" description="Helical" evidence="8">
    <location>
        <begin position="285"/>
        <end position="304"/>
    </location>
</feature>
<dbReference type="PROSITE" id="PS00218">
    <property type="entry name" value="AMINO_ACID_PERMEASE_1"/>
    <property type="match status" value="1"/>
</dbReference>
<proteinExistence type="predicted"/>
<keyword evidence="11" id="KW-1185">Reference proteome</keyword>
<dbReference type="Proteomes" id="UP000800200">
    <property type="component" value="Unassembled WGS sequence"/>
</dbReference>
<organism evidence="10 11">
    <name type="scientific">Zopfia rhizophila CBS 207.26</name>
    <dbReference type="NCBI Taxonomy" id="1314779"/>
    <lineage>
        <taxon>Eukaryota</taxon>
        <taxon>Fungi</taxon>
        <taxon>Dikarya</taxon>
        <taxon>Ascomycota</taxon>
        <taxon>Pezizomycotina</taxon>
        <taxon>Dothideomycetes</taxon>
        <taxon>Dothideomycetes incertae sedis</taxon>
        <taxon>Zopfiaceae</taxon>
        <taxon>Zopfia</taxon>
    </lineage>
</organism>
<name>A0A6A6DHT9_9PEZI</name>
<sequence>MELTTVGNSTGKSPEASSPTIQPASDGLSDISGAPQTELRRTLKERHVNIIGFSTMLGVGLFLSSRKAIFVAGPGAAILSYIIVSSVMWSVMACLGEMTALFPVKGPIFEFVRRFVDQSVGFAAGWMSCHGYPKDQVEWPAGLNTNPAVWVGIFLIVILLFNLLPVRQYGRVEYVFGSVKIIFIVGVIIFNTILNARQKFHATRFWIYESPWGFSRKDFILQANPDGSPITTWTGALGGLASFWSTMTITLSSLIGMEIILYTAPENRDLRNAETIKLATRKISLHVLLLYCLVVFTVGLNVPYDDKHLGDLTLFGVPGGQNSVFIIAAIREQVKGVPHLFNGFFVFSACSTGINSLYAASRALHALASIRDAWPSGAVFESIRSRLETTRMGVPMNAVFVSWLVTFIAFLSVNKAQSETLGRITMVAVVSNLIVYAVNCIAHLNFYRQVNAAARGELDDDLDLTPEMRSWYKRSARQFPYRTHLQWIRAVYAFTGCVLLAFFQDFIASYIAVVIFIVLSLAYFIKDRGFSPRNWKVFAIKLVGLEIVGPIVVASENITEPCKFCRARHRRGHLRFPDKQMFTWNNGRAVVEWIWTWLK</sequence>
<dbReference type="GO" id="GO:0015171">
    <property type="term" value="F:amino acid transmembrane transporter activity"/>
    <property type="evidence" value="ECO:0007669"/>
    <property type="project" value="TreeGrafter"/>
</dbReference>
<feature type="transmembrane region" description="Helical" evidence="8">
    <location>
        <begin position="487"/>
        <end position="503"/>
    </location>
</feature>
<keyword evidence="4" id="KW-0029">Amino-acid transport</keyword>
<evidence type="ECO:0000256" key="8">
    <source>
        <dbReference type="SAM" id="Phobius"/>
    </source>
</evidence>
<dbReference type="InterPro" id="IPR004840">
    <property type="entry name" value="Amino_acid_permease_CS"/>
</dbReference>
<feature type="region of interest" description="Disordered" evidence="7">
    <location>
        <begin position="1"/>
        <end position="31"/>
    </location>
</feature>
<protein>
    <recommendedName>
        <fullName evidence="9">Amino acid permease/ SLC12A domain-containing protein</fullName>
    </recommendedName>
</protein>
<feature type="transmembrane region" description="Helical" evidence="8">
    <location>
        <begin position="394"/>
        <end position="412"/>
    </location>
</feature>
<gene>
    <name evidence="10" type="ORF">K469DRAFT_733062</name>
</gene>
<accession>A0A6A6DHT9</accession>
<feature type="compositionally biased region" description="Polar residues" evidence="7">
    <location>
        <begin position="1"/>
        <end position="23"/>
    </location>
</feature>
<feature type="transmembrane region" description="Helical" evidence="8">
    <location>
        <begin position="174"/>
        <end position="194"/>
    </location>
</feature>
<dbReference type="PANTHER" id="PTHR43341:SF35">
    <property type="entry name" value="ACID TRANSPORTER, PUTATIVE-RELATED"/>
    <property type="match status" value="1"/>
</dbReference>
<evidence type="ECO:0000256" key="1">
    <source>
        <dbReference type="ARBA" id="ARBA00004141"/>
    </source>
</evidence>
<evidence type="ECO:0000259" key="9">
    <source>
        <dbReference type="Pfam" id="PF00324"/>
    </source>
</evidence>
<feature type="domain" description="Amino acid permease/ SLC12A" evidence="9">
    <location>
        <begin position="47"/>
        <end position="452"/>
    </location>
</feature>
<feature type="transmembrane region" description="Helical" evidence="8">
    <location>
        <begin position="340"/>
        <end position="361"/>
    </location>
</feature>
<keyword evidence="5 8" id="KW-1133">Transmembrane helix</keyword>
<dbReference type="AlphaFoldDB" id="A0A6A6DHT9"/>
<dbReference type="GO" id="GO:0016020">
    <property type="term" value="C:membrane"/>
    <property type="evidence" value="ECO:0007669"/>
    <property type="project" value="UniProtKB-SubCell"/>
</dbReference>
<evidence type="ECO:0000256" key="4">
    <source>
        <dbReference type="ARBA" id="ARBA00022970"/>
    </source>
</evidence>
<evidence type="ECO:0000256" key="3">
    <source>
        <dbReference type="ARBA" id="ARBA00022692"/>
    </source>
</evidence>
<dbReference type="OrthoDB" id="3900342at2759"/>
<feature type="transmembrane region" description="Helical" evidence="8">
    <location>
        <begin position="148"/>
        <end position="167"/>
    </location>
</feature>
<evidence type="ECO:0000256" key="7">
    <source>
        <dbReference type="SAM" id="MobiDB-lite"/>
    </source>
</evidence>
<dbReference type="PANTHER" id="PTHR43341">
    <property type="entry name" value="AMINO ACID PERMEASE"/>
    <property type="match status" value="1"/>
</dbReference>
<dbReference type="InterPro" id="IPR050524">
    <property type="entry name" value="APC_YAT"/>
</dbReference>
<comment type="subcellular location">
    <subcellularLocation>
        <location evidence="1">Membrane</location>
        <topology evidence="1">Multi-pass membrane protein</topology>
    </subcellularLocation>
</comment>
<dbReference type="InterPro" id="IPR004841">
    <property type="entry name" value="AA-permease/SLC12A_dom"/>
</dbReference>
<evidence type="ECO:0000313" key="10">
    <source>
        <dbReference type="EMBL" id="KAF2177156.1"/>
    </source>
</evidence>
<dbReference type="Pfam" id="PF00324">
    <property type="entry name" value="AA_permease"/>
    <property type="match status" value="1"/>
</dbReference>
<dbReference type="Gene3D" id="1.20.1740.10">
    <property type="entry name" value="Amino acid/polyamine transporter I"/>
    <property type="match status" value="1"/>
</dbReference>
<feature type="transmembrane region" description="Helical" evidence="8">
    <location>
        <begin position="243"/>
        <end position="264"/>
    </location>
</feature>
<evidence type="ECO:0000256" key="5">
    <source>
        <dbReference type="ARBA" id="ARBA00022989"/>
    </source>
</evidence>
<keyword evidence="3 8" id="KW-0812">Transmembrane</keyword>
<feature type="transmembrane region" description="Helical" evidence="8">
    <location>
        <begin position="424"/>
        <end position="446"/>
    </location>
</feature>
<evidence type="ECO:0000313" key="11">
    <source>
        <dbReference type="Proteomes" id="UP000800200"/>
    </source>
</evidence>